<organism evidence="3 4">
    <name type="scientific">Cetraspora pellucida</name>
    <dbReference type="NCBI Taxonomy" id="1433469"/>
    <lineage>
        <taxon>Eukaryota</taxon>
        <taxon>Fungi</taxon>
        <taxon>Fungi incertae sedis</taxon>
        <taxon>Mucoromycota</taxon>
        <taxon>Glomeromycotina</taxon>
        <taxon>Glomeromycetes</taxon>
        <taxon>Diversisporales</taxon>
        <taxon>Gigasporaceae</taxon>
        <taxon>Cetraspora</taxon>
    </lineage>
</organism>
<gene>
    <name evidence="3" type="ORF">CPELLU_LOCUS770</name>
</gene>
<comment type="caution">
    <text evidence="3">The sequence shown here is derived from an EMBL/GenBank/DDBJ whole genome shotgun (WGS) entry which is preliminary data.</text>
</comment>
<proteinExistence type="predicted"/>
<name>A0A9N8VXC6_9GLOM</name>
<dbReference type="InterPro" id="IPR003100">
    <property type="entry name" value="PAZ_dom"/>
</dbReference>
<dbReference type="InterPro" id="IPR032473">
    <property type="entry name" value="Argonaute_Mid_dom"/>
</dbReference>
<dbReference type="InterPro" id="IPR003165">
    <property type="entry name" value="Piwi"/>
</dbReference>
<dbReference type="AlphaFoldDB" id="A0A9N8VXC6"/>
<dbReference type="Proteomes" id="UP000789759">
    <property type="component" value="Unassembled WGS sequence"/>
</dbReference>
<dbReference type="OrthoDB" id="10252740at2759"/>
<dbReference type="Gene3D" id="3.40.50.2300">
    <property type="match status" value="1"/>
</dbReference>
<dbReference type="Pfam" id="PF16488">
    <property type="entry name" value="ArgoL2"/>
    <property type="match status" value="1"/>
</dbReference>
<keyword evidence="4" id="KW-1185">Reference proteome</keyword>
<dbReference type="PROSITE" id="PS50821">
    <property type="entry name" value="PAZ"/>
    <property type="match status" value="1"/>
</dbReference>
<feature type="domain" description="Piwi" evidence="2">
    <location>
        <begin position="507"/>
        <end position="795"/>
    </location>
</feature>
<dbReference type="InterPro" id="IPR012337">
    <property type="entry name" value="RNaseH-like_sf"/>
</dbReference>
<dbReference type="CDD" id="cd02846">
    <property type="entry name" value="PAZ_argonaute_like"/>
    <property type="match status" value="1"/>
</dbReference>
<dbReference type="Pfam" id="PF02171">
    <property type="entry name" value="Piwi"/>
    <property type="match status" value="1"/>
</dbReference>
<dbReference type="Gene3D" id="2.170.260.10">
    <property type="entry name" value="paz domain"/>
    <property type="match status" value="1"/>
</dbReference>
<dbReference type="InterPro" id="IPR045246">
    <property type="entry name" value="Piwi_ago-like"/>
</dbReference>
<dbReference type="InterPro" id="IPR032472">
    <property type="entry name" value="ArgoL2"/>
</dbReference>
<dbReference type="SMART" id="SM00950">
    <property type="entry name" value="Piwi"/>
    <property type="match status" value="1"/>
</dbReference>
<dbReference type="Gene3D" id="3.30.420.10">
    <property type="entry name" value="Ribonuclease H-like superfamily/Ribonuclease H"/>
    <property type="match status" value="1"/>
</dbReference>
<feature type="domain" description="PAZ" evidence="1">
    <location>
        <begin position="222"/>
        <end position="332"/>
    </location>
</feature>
<dbReference type="Pfam" id="PF16486">
    <property type="entry name" value="ArgoN"/>
    <property type="match status" value="1"/>
</dbReference>
<dbReference type="Pfam" id="PF16487">
    <property type="entry name" value="ArgoMid"/>
    <property type="match status" value="1"/>
</dbReference>
<dbReference type="InterPro" id="IPR036397">
    <property type="entry name" value="RNaseH_sf"/>
</dbReference>
<dbReference type="GO" id="GO:0003723">
    <property type="term" value="F:RNA binding"/>
    <property type="evidence" value="ECO:0007669"/>
    <property type="project" value="InterPro"/>
</dbReference>
<evidence type="ECO:0000313" key="4">
    <source>
        <dbReference type="Proteomes" id="UP000789759"/>
    </source>
</evidence>
<dbReference type="SUPFAM" id="SSF53098">
    <property type="entry name" value="Ribonuclease H-like"/>
    <property type="match status" value="1"/>
</dbReference>
<dbReference type="CDD" id="cd04657">
    <property type="entry name" value="Piwi_ago-like"/>
    <property type="match status" value="1"/>
</dbReference>
<dbReference type="Pfam" id="PF08699">
    <property type="entry name" value="ArgoL1"/>
    <property type="match status" value="1"/>
</dbReference>
<dbReference type="Pfam" id="PF02170">
    <property type="entry name" value="PAZ"/>
    <property type="match status" value="1"/>
</dbReference>
<dbReference type="PROSITE" id="PS50822">
    <property type="entry name" value="PIWI"/>
    <property type="match status" value="1"/>
</dbReference>
<accession>A0A9N8VXC6</accession>
<dbReference type="InterPro" id="IPR014811">
    <property type="entry name" value="ArgoL1"/>
</dbReference>
<dbReference type="InterPro" id="IPR032474">
    <property type="entry name" value="Argonaute_N"/>
</dbReference>
<evidence type="ECO:0000313" key="3">
    <source>
        <dbReference type="EMBL" id="CAG8464307.1"/>
    </source>
</evidence>
<protein>
    <submittedName>
        <fullName evidence="3">24385_t:CDS:1</fullName>
    </submittedName>
</protein>
<sequence length="806" mass="90729">MAAQIIEFARRPGFGSYGRATRVRANFFEVTSLPDGSIFHYDATITPDVPPPLNRRVFQQLEAKYGPTALAGARPIYDGRKNIFSSKNFAFGDAYTFEIILPEDDGAPSGKRPPRAFKIRIKKVGEINMDELHKFLNNGGAETSNCLTAYTALDVLIRYKPSLQHETVGRSFYTSAGAMQISGGAEIWQGYYQSARATMRKMMINVDLSATAFYRSGNLVDTVVSIMGCRSPDDLRRGLQERDRATIERAIKNLKIRVIHRGDSPASKRKYKIIKLTSTPATHTRFDIEGTTQDVATYFQEQYRKRLNFPYLPCVVVRKDVFFPMEVCEIIEGQRHIRKLNDRQTADMIKFTCQNPNVRANKIRQGLNILDYRRNEYLQQFGMQVSDEMALVPARILPPPRIEYHPSSRDAIFAPKDGSWNLRDKKVATGATLGSWSVVVFGPETQFPSAAVQAFIRELVVTCQDTGMNIPNRTPPIKHHNPQGNIEEILKQMWLMAGNTAKAHPQLILCVLPNVGIPLYAEIKRVCDTIIGVASQCIQGKHMMAAKKQYCANVCLKMNVKIGGMNSFLSTNQLPFVTERPTILMGADVTHPSASDQSRPSIAGICSSVDAKASQYAAAIRIQEGKSEIIADLSSMIKELLRNFYQSCGRKPDRIIFYRDGVSDGQFAEVLKNEVEAIRGACQGLESQYKPTITFIIVQKRHHTRFFPVDKRDSDRTGNCLPGTVVESDITHPYQFDFYLQSHAGLQGTSRPTHYRVLYDENNFNPDTLQTMSYNLCYLYARCTACLLCAFGLPSCTFSCTWWKLE</sequence>
<dbReference type="EMBL" id="CAJVQA010000243">
    <property type="protein sequence ID" value="CAG8464307.1"/>
    <property type="molecule type" value="Genomic_DNA"/>
</dbReference>
<dbReference type="SMART" id="SM01163">
    <property type="entry name" value="DUF1785"/>
    <property type="match status" value="1"/>
</dbReference>
<evidence type="ECO:0000259" key="1">
    <source>
        <dbReference type="PROSITE" id="PS50821"/>
    </source>
</evidence>
<dbReference type="SUPFAM" id="SSF101690">
    <property type="entry name" value="PAZ domain"/>
    <property type="match status" value="1"/>
</dbReference>
<evidence type="ECO:0000259" key="2">
    <source>
        <dbReference type="PROSITE" id="PS50822"/>
    </source>
</evidence>
<dbReference type="InterPro" id="IPR036085">
    <property type="entry name" value="PAZ_dom_sf"/>
</dbReference>
<reference evidence="3" key="1">
    <citation type="submission" date="2021-06" db="EMBL/GenBank/DDBJ databases">
        <authorList>
            <person name="Kallberg Y."/>
            <person name="Tangrot J."/>
            <person name="Rosling A."/>
        </authorList>
    </citation>
    <scope>NUCLEOTIDE SEQUENCE</scope>
    <source>
        <strain evidence="3">FL966</strain>
    </source>
</reference>
<dbReference type="PANTHER" id="PTHR22891">
    <property type="entry name" value="EUKARYOTIC TRANSLATION INITIATION FACTOR 2C"/>
    <property type="match status" value="1"/>
</dbReference>